<dbReference type="PROSITE" id="PS51819">
    <property type="entry name" value="VOC"/>
    <property type="match status" value="1"/>
</dbReference>
<dbReference type="Gene3D" id="3.10.180.10">
    <property type="entry name" value="2,3-Dihydroxybiphenyl 1,2-Dioxygenase, domain 1"/>
    <property type="match status" value="1"/>
</dbReference>
<feature type="domain" description="VOC" evidence="1">
    <location>
        <begin position="4"/>
        <end position="116"/>
    </location>
</feature>
<dbReference type="AlphaFoldDB" id="A0AA45L530"/>
<reference evidence="2" key="1">
    <citation type="submission" date="2021-04" db="EMBL/GenBank/DDBJ databases">
        <title>Genomic sequence of Actinosynnema pretiosum subsp. pretiosum ATCC 31280 (C-14919).</title>
        <authorList>
            <person name="Bai L."/>
            <person name="Wang X."/>
            <person name="Xiao Y."/>
        </authorList>
    </citation>
    <scope>NUCLEOTIDE SEQUENCE</scope>
    <source>
        <strain evidence="2">ATCC 31280</strain>
    </source>
</reference>
<evidence type="ECO:0000259" key="1">
    <source>
        <dbReference type="PROSITE" id="PS51819"/>
    </source>
</evidence>
<evidence type="ECO:0000313" key="3">
    <source>
        <dbReference type="Proteomes" id="UP000677152"/>
    </source>
</evidence>
<sequence>MGLSYGMTTVDAADPRGLAAFWAGALETDAVQEYGDDGDLVMLTAEGGVRLGFQRVAEPTPGKNRVHLDFGAADLAAEVERLTGLGAVLVAERSMPGVEWVVLADPAGNQFCVSKAG</sequence>
<name>A0AA45L530_9PSEU</name>
<organism evidence="2 3">
    <name type="scientific">Actinosynnema pretiosum subsp. pretiosum</name>
    <dbReference type="NCBI Taxonomy" id="103721"/>
    <lineage>
        <taxon>Bacteria</taxon>
        <taxon>Bacillati</taxon>
        <taxon>Actinomycetota</taxon>
        <taxon>Actinomycetes</taxon>
        <taxon>Pseudonocardiales</taxon>
        <taxon>Pseudonocardiaceae</taxon>
        <taxon>Actinosynnema</taxon>
    </lineage>
</organism>
<dbReference type="InterPro" id="IPR041581">
    <property type="entry name" value="Glyoxalase_6"/>
</dbReference>
<dbReference type="Proteomes" id="UP000677152">
    <property type="component" value="Chromosome"/>
</dbReference>
<dbReference type="PANTHER" id="PTHR35908">
    <property type="entry name" value="HYPOTHETICAL FUSION PROTEIN"/>
    <property type="match status" value="1"/>
</dbReference>
<dbReference type="InterPro" id="IPR037523">
    <property type="entry name" value="VOC_core"/>
</dbReference>
<gene>
    <name evidence="2" type="ORF">KCV87_26695</name>
</gene>
<dbReference type="SUPFAM" id="SSF54593">
    <property type="entry name" value="Glyoxalase/Bleomycin resistance protein/Dihydroxybiphenyl dioxygenase"/>
    <property type="match status" value="1"/>
</dbReference>
<proteinExistence type="predicted"/>
<dbReference type="EMBL" id="CP073249">
    <property type="protein sequence ID" value="QUF02995.1"/>
    <property type="molecule type" value="Genomic_DNA"/>
</dbReference>
<dbReference type="PANTHER" id="PTHR35908:SF1">
    <property type="entry name" value="CONSERVED PROTEIN"/>
    <property type="match status" value="1"/>
</dbReference>
<accession>A0AA45L530</accession>
<dbReference type="CDD" id="cd06587">
    <property type="entry name" value="VOC"/>
    <property type="match status" value="1"/>
</dbReference>
<dbReference type="Pfam" id="PF18029">
    <property type="entry name" value="Glyoxalase_6"/>
    <property type="match status" value="1"/>
</dbReference>
<dbReference type="InterPro" id="IPR029068">
    <property type="entry name" value="Glyas_Bleomycin-R_OHBP_Dase"/>
</dbReference>
<protein>
    <submittedName>
        <fullName evidence="2">VOC family protein</fullName>
    </submittedName>
</protein>
<evidence type="ECO:0000313" key="2">
    <source>
        <dbReference type="EMBL" id="QUF02995.1"/>
    </source>
</evidence>